<evidence type="ECO:0000259" key="5">
    <source>
        <dbReference type="Pfam" id="PF01557"/>
    </source>
</evidence>
<dbReference type="KEGG" id="bbh:BN112_4271"/>
<gene>
    <name evidence="6" type="ORF">BN112_4271</name>
</gene>
<dbReference type="PANTHER" id="PTHR11820:SF7">
    <property type="entry name" value="ACYLPYRUVASE FAHD1, MITOCHONDRIAL"/>
    <property type="match status" value="1"/>
</dbReference>
<dbReference type="GO" id="GO:0016853">
    <property type="term" value="F:isomerase activity"/>
    <property type="evidence" value="ECO:0007669"/>
    <property type="project" value="UniProtKB-ARBA"/>
</dbReference>
<dbReference type="PANTHER" id="PTHR11820">
    <property type="entry name" value="ACYLPYRUVASE"/>
    <property type="match status" value="1"/>
</dbReference>
<dbReference type="OrthoDB" id="8582489at2"/>
<sequence>MKFASLDYQGKAQVAILDTEAGVFWPLSGLLRNEGDLVELISAWDSVHQRIAPSGAGIALDRATILAPISSPRRNIFCVGKNYHEHAAEFQRSGFDSSAKDGEHAPEAPVVFTKPASAIVAPGAVIPRHAQVTQQLDYEAELAVVIGKAGQGIKKADAMSHVFGYTIINDVTARDLQKLHRQWFIGKSLDGFCPMGPYIVTADEVDGQALDVRCWINDELRQNANTRQLIFDIPTLIETLSAGMTLQPGDIIATGTPAGVGIGFTPPRFLQSGDRVRIEIAGLGVLENTVGNE</sequence>
<dbReference type="RefSeq" id="WP_015064968.1">
    <property type="nucleotide sequence ID" value="NC_019382.1"/>
</dbReference>
<evidence type="ECO:0000256" key="1">
    <source>
        <dbReference type="ARBA" id="ARBA00001946"/>
    </source>
</evidence>
<dbReference type="Pfam" id="PF01557">
    <property type="entry name" value="FAA_hydrolase"/>
    <property type="match status" value="1"/>
</dbReference>
<reference evidence="6 7" key="1">
    <citation type="journal article" date="2012" name="BMC Genomics">
        <title>Comparative genomics of the classical Bordetella subspecies: the evolution and exchange of virulence-associated diversity amongst closely related pathogens.</title>
        <authorList>
            <person name="Park J."/>
            <person name="Zhang Y."/>
            <person name="Buboltz A.M."/>
            <person name="Zhang X."/>
            <person name="Schuster S.C."/>
            <person name="Ahuja U."/>
            <person name="Liu M."/>
            <person name="Miller J.F."/>
            <person name="Sebaihia M."/>
            <person name="Bentley S.D."/>
            <person name="Parkhill J."/>
            <person name="Harvill E.T."/>
        </authorList>
    </citation>
    <scope>NUCLEOTIDE SEQUENCE [LARGE SCALE GENOMIC DNA]</scope>
    <source>
        <strain evidence="6 7">253</strain>
    </source>
</reference>
<evidence type="ECO:0000313" key="6">
    <source>
        <dbReference type="EMBL" id="CCJ56185.1"/>
    </source>
</evidence>
<evidence type="ECO:0000256" key="3">
    <source>
        <dbReference type="ARBA" id="ARBA00022723"/>
    </source>
</evidence>
<dbReference type="Proteomes" id="UP000007564">
    <property type="component" value="Chromosome"/>
</dbReference>
<accession>A0A0C6PDF1</accession>
<dbReference type="InterPro" id="IPR011234">
    <property type="entry name" value="Fumarylacetoacetase-like_C"/>
</dbReference>
<dbReference type="Gene3D" id="3.90.850.10">
    <property type="entry name" value="Fumarylacetoacetase-like, C-terminal domain"/>
    <property type="match status" value="1"/>
</dbReference>
<comment type="cofactor">
    <cofactor evidence="1">
        <name>Mg(2+)</name>
        <dbReference type="ChEBI" id="CHEBI:18420"/>
    </cofactor>
</comment>
<evidence type="ECO:0000313" key="7">
    <source>
        <dbReference type="Proteomes" id="UP000007564"/>
    </source>
</evidence>
<dbReference type="GO" id="GO:0046872">
    <property type="term" value="F:metal ion binding"/>
    <property type="evidence" value="ECO:0007669"/>
    <property type="project" value="UniProtKB-KW"/>
</dbReference>
<dbReference type="EMBL" id="HE965806">
    <property type="protein sequence ID" value="CCJ56185.1"/>
    <property type="molecule type" value="Genomic_DNA"/>
</dbReference>
<dbReference type="HOGENOM" id="CLU_028458_3_1_4"/>
<evidence type="ECO:0000256" key="4">
    <source>
        <dbReference type="ARBA" id="ARBA00022801"/>
    </source>
</evidence>
<organism evidence="6 7">
    <name type="scientific">Bordetella bronchiseptica 253</name>
    <dbReference type="NCBI Taxonomy" id="568707"/>
    <lineage>
        <taxon>Bacteria</taxon>
        <taxon>Pseudomonadati</taxon>
        <taxon>Pseudomonadota</taxon>
        <taxon>Betaproteobacteria</taxon>
        <taxon>Burkholderiales</taxon>
        <taxon>Alcaligenaceae</taxon>
        <taxon>Bordetella</taxon>
    </lineage>
</organism>
<feature type="domain" description="Fumarylacetoacetase-like C-terminal" evidence="5">
    <location>
        <begin position="76"/>
        <end position="290"/>
    </location>
</feature>
<keyword evidence="3" id="KW-0479">Metal-binding</keyword>
<evidence type="ECO:0000256" key="2">
    <source>
        <dbReference type="ARBA" id="ARBA00010211"/>
    </source>
</evidence>
<dbReference type="SUPFAM" id="SSF56529">
    <property type="entry name" value="FAH"/>
    <property type="match status" value="1"/>
</dbReference>
<keyword evidence="4" id="KW-0378">Hydrolase</keyword>
<protein>
    <submittedName>
        <fullName evidence="6">Putative enzyme</fullName>
    </submittedName>
</protein>
<dbReference type="GO" id="GO:0018773">
    <property type="term" value="F:acetylpyruvate hydrolase activity"/>
    <property type="evidence" value="ECO:0007669"/>
    <property type="project" value="TreeGrafter"/>
</dbReference>
<dbReference type="GO" id="GO:0019752">
    <property type="term" value="P:carboxylic acid metabolic process"/>
    <property type="evidence" value="ECO:0007669"/>
    <property type="project" value="UniProtKB-ARBA"/>
</dbReference>
<name>A0A0C6PDF1_BORBO</name>
<dbReference type="FunFam" id="3.90.850.10:FF:000002">
    <property type="entry name" value="2-hydroxyhepta-2,4-diene-1,7-dioate isomerase"/>
    <property type="match status" value="1"/>
</dbReference>
<dbReference type="AlphaFoldDB" id="A0A0C6PDF1"/>
<proteinExistence type="inferred from homology"/>
<dbReference type="InterPro" id="IPR036663">
    <property type="entry name" value="Fumarylacetoacetase_C_sf"/>
</dbReference>
<comment type="similarity">
    <text evidence="2">Belongs to the FAH family.</text>
</comment>